<dbReference type="PROSITE" id="PS00107">
    <property type="entry name" value="PROTEIN_KINASE_ATP"/>
    <property type="match status" value="1"/>
</dbReference>
<keyword evidence="3" id="KW-0808">Transferase</keyword>
<feature type="domain" description="Protein kinase" evidence="11">
    <location>
        <begin position="39"/>
        <end position="217"/>
    </location>
</feature>
<evidence type="ECO:0000259" key="11">
    <source>
        <dbReference type="PROSITE" id="PS50011"/>
    </source>
</evidence>
<dbReference type="PANTHER" id="PTHR45707">
    <property type="entry name" value="C2 CALCIUM/LIPID-BINDING PLANT PHOSPHORIBOSYLTRANSFERASE FAMILY PROTEIN"/>
    <property type="match status" value="1"/>
</dbReference>
<dbReference type="InterPro" id="IPR008271">
    <property type="entry name" value="Ser/Thr_kinase_AS"/>
</dbReference>
<dbReference type="FunFam" id="3.30.200.20:FF:000465">
    <property type="entry name" value="Cysteine-rich receptor-like protein kinase 6"/>
    <property type="match status" value="1"/>
</dbReference>
<sequence>MTDRDQDSELAALEKALLDESADPADLPFTLLKSITGNFSEAHEIGRGGFGVVYKGVLPSGCTIAVKKLHETFEILDKNFKSEVACLVGVKHKNTVRFLGYCSETQQLMVPLHGNLVWASVRHRLLCFEYLPKGCLADYLSVDASCPLQWITSYQIIKGICEGVYYLHQQQIIHMDLKPQNVLLDDNMMPKIADFGLSRRLSESQSWDITKNNFGTM</sequence>
<keyword evidence="2 10" id="KW-0723">Serine/threonine-protein kinase</keyword>
<evidence type="ECO:0000256" key="9">
    <source>
        <dbReference type="PROSITE-ProRule" id="PRU10141"/>
    </source>
</evidence>
<dbReference type="GO" id="GO:0004674">
    <property type="term" value="F:protein serine/threonine kinase activity"/>
    <property type="evidence" value="ECO:0007669"/>
    <property type="project" value="UniProtKB-KW"/>
</dbReference>
<evidence type="ECO:0000256" key="1">
    <source>
        <dbReference type="ARBA" id="ARBA00012513"/>
    </source>
</evidence>
<comment type="similarity">
    <text evidence="10">Belongs to the protein kinase superfamily.</text>
</comment>
<dbReference type="EnsemblPlants" id="TraesCS7D02G022000.1">
    <property type="protein sequence ID" value="TraesCS7D02G022000.1"/>
    <property type="gene ID" value="TraesCS7D02G022000"/>
</dbReference>
<feature type="binding site" evidence="9">
    <location>
        <position position="68"/>
    </location>
    <ligand>
        <name>ATP</name>
        <dbReference type="ChEBI" id="CHEBI:30616"/>
    </ligand>
</feature>
<dbReference type="GO" id="GO:0005524">
    <property type="term" value="F:ATP binding"/>
    <property type="evidence" value="ECO:0007669"/>
    <property type="project" value="UniProtKB-UniRule"/>
</dbReference>
<evidence type="ECO:0000256" key="3">
    <source>
        <dbReference type="ARBA" id="ARBA00022679"/>
    </source>
</evidence>
<accession>A0A3B6TI70</accession>
<dbReference type="PROSITE" id="PS50011">
    <property type="entry name" value="PROTEIN_KINASE_DOM"/>
    <property type="match status" value="1"/>
</dbReference>
<organism evidence="12">
    <name type="scientific">Triticum aestivum</name>
    <name type="common">Wheat</name>
    <dbReference type="NCBI Taxonomy" id="4565"/>
    <lineage>
        <taxon>Eukaryota</taxon>
        <taxon>Viridiplantae</taxon>
        <taxon>Streptophyta</taxon>
        <taxon>Embryophyta</taxon>
        <taxon>Tracheophyta</taxon>
        <taxon>Spermatophyta</taxon>
        <taxon>Magnoliopsida</taxon>
        <taxon>Liliopsida</taxon>
        <taxon>Poales</taxon>
        <taxon>Poaceae</taxon>
        <taxon>BOP clade</taxon>
        <taxon>Pooideae</taxon>
        <taxon>Triticodae</taxon>
        <taxon>Triticeae</taxon>
        <taxon>Triticinae</taxon>
        <taxon>Triticum</taxon>
    </lineage>
</organism>
<dbReference type="Gramene" id="TraesCS7D03G0051200.1">
    <property type="protein sequence ID" value="TraesCS7D03G0051200.1.CDS"/>
    <property type="gene ID" value="TraesCS7D03G0051200"/>
</dbReference>
<dbReference type="SMART" id="SM00220">
    <property type="entry name" value="S_TKc"/>
    <property type="match status" value="1"/>
</dbReference>
<dbReference type="InterPro" id="IPR011009">
    <property type="entry name" value="Kinase-like_dom_sf"/>
</dbReference>
<dbReference type="PANTHER" id="PTHR45707:SF70">
    <property type="entry name" value="PROTEIN KINASE DOMAIN-CONTAINING PROTEIN"/>
    <property type="match status" value="1"/>
</dbReference>
<dbReference type="Gramene" id="TraesWEE_scaffold_039027_01G000300.1">
    <property type="protein sequence ID" value="TraesWEE_scaffold_039027_01G000300.1"/>
    <property type="gene ID" value="TraesWEE_scaffold_039027_01G000300"/>
</dbReference>
<comment type="catalytic activity">
    <reaction evidence="8">
        <text>L-seryl-[protein] + ATP = O-phospho-L-seryl-[protein] + ADP + H(+)</text>
        <dbReference type="Rhea" id="RHEA:17989"/>
        <dbReference type="Rhea" id="RHEA-COMP:9863"/>
        <dbReference type="Rhea" id="RHEA-COMP:11604"/>
        <dbReference type="ChEBI" id="CHEBI:15378"/>
        <dbReference type="ChEBI" id="CHEBI:29999"/>
        <dbReference type="ChEBI" id="CHEBI:30616"/>
        <dbReference type="ChEBI" id="CHEBI:83421"/>
        <dbReference type="ChEBI" id="CHEBI:456216"/>
        <dbReference type="EC" id="2.7.11.1"/>
    </reaction>
</comment>
<evidence type="ECO:0000256" key="6">
    <source>
        <dbReference type="ARBA" id="ARBA00022840"/>
    </source>
</evidence>
<dbReference type="InterPro" id="IPR017441">
    <property type="entry name" value="Protein_kinase_ATP_BS"/>
</dbReference>
<dbReference type="Gramene" id="TraesCS7D02G022000.1">
    <property type="protein sequence ID" value="TraesCS7D02G022000.1"/>
    <property type="gene ID" value="TraesCS7D02G022000"/>
</dbReference>
<evidence type="ECO:0000313" key="13">
    <source>
        <dbReference type="Proteomes" id="UP000019116"/>
    </source>
</evidence>
<dbReference type="InterPro" id="IPR000719">
    <property type="entry name" value="Prot_kinase_dom"/>
</dbReference>
<evidence type="ECO:0000256" key="7">
    <source>
        <dbReference type="ARBA" id="ARBA00047899"/>
    </source>
</evidence>
<dbReference type="Gene3D" id="1.10.510.10">
    <property type="entry name" value="Transferase(Phosphotransferase) domain 1"/>
    <property type="match status" value="1"/>
</dbReference>
<keyword evidence="4 9" id="KW-0547">Nucleotide-binding</keyword>
<evidence type="ECO:0000256" key="8">
    <source>
        <dbReference type="ARBA" id="ARBA00048679"/>
    </source>
</evidence>
<keyword evidence="13" id="KW-1185">Reference proteome</keyword>
<keyword evidence="6 9" id="KW-0067">ATP-binding</keyword>
<protein>
    <recommendedName>
        <fullName evidence="1">non-specific serine/threonine protein kinase</fullName>
        <ecNumber evidence="1">2.7.11.1</ecNumber>
    </recommendedName>
</protein>
<dbReference type="AlphaFoldDB" id="A0A3B6TI70"/>
<evidence type="ECO:0000256" key="10">
    <source>
        <dbReference type="RuleBase" id="RU000304"/>
    </source>
</evidence>
<evidence type="ECO:0000256" key="4">
    <source>
        <dbReference type="ARBA" id="ARBA00022741"/>
    </source>
</evidence>
<reference evidence="12" key="1">
    <citation type="submission" date="2018-08" db="EMBL/GenBank/DDBJ databases">
        <authorList>
            <person name="Rossello M."/>
        </authorList>
    </citation>
    <scope>NUCLEOTIDE SEQUENCE [LARGE SCALE GENOMIC DNA]</scope>
    <source>
        <strain evidence="12">cv. Chinese Spring</strain>
    </source>
</reference>
<name>A0A3B6TI70_WHEAT</name>
<dbReference type="Gene3D" id="3.30.200.20">
    <property type="entry name" value="Phosphorylase Kinase, domain 1"/>
    <property type="match status" value="1"/>
</dbReference>
<dbReference type="EC" id="2.7.11.1" evidence="1"/>
<dbReference type="SUPFAM" id="SSF56112">
    <property type="entry name" value="Protein kinase-like (PK-like)"/>
    <property type="match status" value="1"/>
</dbReference>
<dbReference type="STRING" id="4565.A0A3B6TI70"/>
<dbReference type="Pfam" id="PF00069">
    <property type="entry name" value="Pkinase"/>
    <property type="match status" value="1"/>
</dbReference>
<reference evidence="12" key="2">
    <citation type="submission" date="2018-10" db="UniProtKB">
        <authorList>
            <consortium name="EnsemblPlants"/>
        </authorList>
    </citation>
    <scope>IDENTIFICATION</scope>
</reference>
<dbReference type="PROSITE" id="PS00108">
    <property type="entry name" value="PROTEIN_KINASE_ST"/>
    <property type="match status" value="1"/>
</dbReference>
<proteinExistence type="inferred from homology"/>
<evidence type="ECO:0000256" key="5">
    <source>
        <dbReference type="ARBA" id="ARBA00022777"/>
    </source>
</evidence>
<evidence type="ECO:0000313" key="12">
    <source>
        <dbReference type="EnsemblPlants" id="TraesCS7D02G022000.1"/>
    </source>
</evidence>
<dbReference type="OrthoDB" id="679259at2759"/>
<dbReference type="Proteomes" id="UP000019116">
    <property type="component" value="Chromosome 7D"/>
</dbReference>
<keyword evidence="5" id="KW-0418">Kinase</keyword>
<comment type="catalytic activity">
    <reaction evidence="7">
        <text>L-threonyl-[protein] + ATP = O-phospho-L-threonyl-[protein] + ADP + H(+)</text>
        <dbReference type="Rhea" id="RHEA:46608"/>
        <dbReference type="Rhea" id="RHEA-COMP:11060"/>
        <dbReference type="Rhea" id="RHEA-COMP:11605"/>
        <dbReference type="ChEBI" id="CHEBI:15378"/>
        <dbReference type="ChEBI" id="CHEBI:30013"/>
        <dbReference type="ChEBI" id="CHEBI:30616"/>
        <dbReference type="ChEBI" id="CHEBI:61977"/>
        <dbReference type="ChEBI" id="CHEBI:456216"/>
        <dbReference type="EC" id="2.7.11.1"/>
    </reaction>
</comment>
<evidence type="ECO:0000256" key="2">
    <source>
        <dbReference type="ARBA" id="ARBA00022527"/>
    </source>
</evidence>
<dbReference type="FunFam" id="1.10.510.10:FF:001023">
    <property type="entry name" value="Os07g0541700 protein"/>
    <property type="match status" value="1"/>
</dbReference>
<dbReference type="SMR" id="A0A3B6TI70"/>